<keyword evidence="4" id="KW-0460">Magnesium</keyword>
<dbReference type="CDD" id="cd05799">
    <property type="entry name" value="PGM2"/>
    <property type="match status" value="1"/>
</dbReference>
<proteinExistence type="inferred from homology"/>
<dbReference type="KEGG" id="lacs:H4075_15725"/>
<dbReference type="SUPFAM" id="SSF55957">
    <property type="entry name" value="Phosphoglucomutase, C-terminal domain"/>
    <property type="match status" value="1"/>
</dbReference>
<evidence type="ECO:0000256" key="4">
    <source>
        <dbReference type="ARBA" id="ARBA00022842"/>
    </source>
</evidence>
<dbReference type="Pfam" id="PF02878">
    <property type="entry name" value="PGM_PMM_I"/>
    <property type="match status" value="1"/>
</dbReference>
<evidence type="ECO:0000259" key="7">
    <source>
        <dbReference type="Pfam" id="PF02879"/>
    </source>
</evidence>
<keyword evidence="3" id="KW-0479">Metal-binding</keyword>
<protein>
    <submittedName>
        <fullName evidence="9">Phospho-sugar mutase</fullName>
    </submittedName>
</protein>
<evidence type="ECO:0000313" key="10">
    <source>
        <dbReference type="Proteomes" id="UP000515344"/>
    </source>
</evidence>
<reference evidence="10" key="1">
    <citation type="submission" date="2020-08" db="EMBL/GenBank/DDBJ databases">
        <title>Lacibacter sp. S13-6-6 genome sequencing.</title>
        <authorList>
            <person name="Jin L."/>
        </authorList>
    </citation>
    <scope>NUCLEOTIDE SEQUENCE [LARGE SCALE GENOMIC DNA]</scope>
    <source>
        <strain evidence="10">S13-6-6</strain>
    </source>
</reference>
<organism evidence="9 10">
    <name type="scientific">Lacibacter sediminis</name>
    <dbReference type="NCBI Taxonomy" id="2760713"/>
    <lineage>
        <taxon>Bacteria</taxon>
        <taxon>Pseudomonadati</taxon>
        <taxon>Bacteroidota</taxon>
        <taxon>Chitinophagia</taxon>
        <taxon>Chitinophagales</taxon>
        <taxon>Chitinophagaceae</taxon>
        <taxon>Lacibacter</taxon>
    </lineage>
</organism>
<dbReference type="AlphaFoldDB" id="A0A7G5XDG4"/>
<dbReference type="GO" id="GO:0005975">
    <property type="term" value="P:carbohydrate metabolic process"/>
    <property type="evidence" value="ECO:0007669"/>
    <property type="project" value="InterPro"/>
</dbReference>
<dbReference type="GO" id="GO:0008973">
    <property type="term" value="F:phosphopentomutase activity"/>
    <property type="evidence" value="ECO:0007669"/>
    <property type="project" value="TreeGrafter"/>
</dbReference>
<dbReference type="InterPro" id="IPR016055">
    <property type="entry name" value="A-D-PHexomutase_a/b/a-I/II/III"/>
</dbReference>
<dbReference type="InterPro" id="IPR005841">
    <property type="entry name" value="Alpha-D-phosphohexomutase_SF"/>
</dbReference>
<evidence type="ECO:0000256" key="3">
    <source>
        <dbReference type="ARBA" id="ARBA00022723"/>
    </source>
</evidence>
<evidence type="ECO:0000313" key="9">
    <source>
        <dbReference type="EMBL" id="QNA43517.1"/>
    </source>
</evidence>
<dbReference type="SUPFAM" id="SSF53738">
    <property type="entry name" value="Phosphoglucomutase, first 3 domains"/>
    <property type="match status" value="3"/>
</dbReference>
<dbReference type="EMBL" id="CP060007">
    <property type="protein sequence ID" value="QNA43517.1"/>
    <property type="molecule type" value="Genomic_DNA"/>
</dbReference>
<dbReference type="Gene3D" id="3.40.120.10">
    <property type="entry name" value="Alpha-D-Glucose-1,6-Bisphosphate, subunit A, domain 3"/>
    <property type="match status" value="3"/>
</dbReference>
<dbReference type="RefSeq" id="WP_182801781.1">
    <property type="nucleotide sequence ID" value="NZ_CP060007.1"/>
</dbReference>
<feature type="domain" description="Alpha-D-phosphohexomutase alpha/beta/alpha" evidence="7">
    <location>
        <begin position="206"/>
        <end position="315"/>
    </location>
</feature>
<evidence type="ECO:0000256" key="1">
    <source>
        <dbReference type="ARBA" id="ARBA00010231"/>
    </source>
</evidence>
<keyword evidence="5" id="KW-0413">Isomerase</keyword>
<dbReference type="Pfam" id="PF02879">
    <property type="entry name" value="PGM_PMM_II"/>
    <property type="match status" value="1"/>
</dbReference>
<dbReference type="InterPro" id="IPR005846">
    <property type="entry name" value="A-D-PHexomutase_a/b/a-III"/>
</dbReference>
<dbReference type="Pfam" id="PF02880">
    <property type="entry name" value="PGM_PMM_III"/>
    <property type="match status" value="1"/>
</dbReference>
<dbReference type="InterPro" id="IPR036900">
    <property type="entry name" value="A-D-PHexomutase_C_sf"/>
</dbReference>
<dbReference type="PANTHER" id="PTHR45745:SF1">
    <property type="entry name" value="PHOSPHOGLUCOMUTASE 2B-RELATED"/>
    <property type="match status" value="1"/>
</dbReference>
<evidence type="ECO:0000256" key="5">
    <source>
        <dbReference type="ARBA" id="ARBA00023235"/>
    </source>
</evidence>
<evidence type="ECO:0000259" key="6">
    <source>
        <dbReference type="Pfam" id="PF02878"/>
    </source>
</evidence>
<dbReference type="Proteomes" id="UP000515344">
    <property type="component" value="Chromosome"/>
</dbReference>
<comment type="similarity">
    <text evidence="1">Belongs to the phosphohexose mutase family.</text>
</comment>
<dbReference type="GO" id="GO:0006166">
    <property type="term" value="P:purine ribonucleoside salvage"/>
    <property type="evidence" value="ECO:0007669"/>
    <property type="project" value="TreeGrafter"/>
</dbReference>
<dbReference type="Gene3D" id="3.30.310.50">
    <property type="entry name" value="Alpha-D-phosphohexomutase, C-terminal domain"/>
    <property type="match status" value="1"/>
</dbReference>
<evidence type="ECO:0000259" key="8">
    <source>
        <dbReference type="Pfam" id="PF02880"/>
    </source>
</evidence>
<dbReference type="PRINTS" id="PR00509">
    <property type="entry name" value="PGMPMM"/>
</dbReference>
<keyword evidence="2" id="KW-0597">Phosphoprotein</keyword>
<dbReference type="InterPro" id="IPR005845">
    <property type="entry name" value="A-D-PHexomutase_a/b/a-II"/>
</dbReference>
<dbReference type="GO" id="GO:0046872">
    <property type="term" value="F:metal ion binding"/>
    <property type="evidence" value="ECO:0007669"/>
    <property type="project" value="UniProtKB-KW"/>
</dbReference>
<name>A0A7G5XDG4_9BACT</name>
<keyword evidence="10" id="KW-1185">Reference proteome</keyword>
<sequence>MQATIQANVQKWLAGNFEQSVKDEITQLQQGNPDELADSFYRNLEFGTGGLRGIMGIGTNRMNKYTVGMATQGYANYLNKSFGGGNVKCVVGHDSRNNSRLFAEIVANVMGANGIKVYLFEALRPTPELSFAIRHLGCQGGVVCTASHNPKEYNGYKAYWNDGGQLVPPHDKNVITEVDKIAGVDDVKWSGGESNITLIGKEMDEAYMQMIQSLSVYPEVCKAQHDLKIVYTSIHGTGITLVPQVLQRFGFTNVTIVDEQKEPNGNFPTVVYPNPEEAEAMNIGLNKAKALDADILLGTDPDSDRVGIAIKDHKGNWVLMNGNQTAVLAFNYMIEARKAKGINQPNDMVVKTIVTTEMIDAIAKASDIKCYNVLTGFKWIAELIKEKEATENYIVGGEESYGLMIGSQLRDKDAISAVALLCEMAAYEKNKGRSLYQKMIDLYVQYGFYKESLISITKKGMNGQAEIAEMMQGYRDNTPTSINGSAVVQLLDYQLQKGKNIQTGEEWTINLPKSNVLQFILADGSKISARPSGTEPKIKFYFSVNTKLDKAENFDAVHQELNDRIDGIIKDMKLK</sequence>
<dbReference type="PANTHER" id="PTHR45745">
    <property type="entry name" value="PHOSPHOMANNOMUTASE 45A"/>
    <property type="match status" value="1"/>
</dbReference>
<gene>
    <name evidence="9" type="ORF">H4075_15725</name>
</gene>
<accession>A0A7G5XDG4</accession>
<feature type="domain" description="Alpha-D-phosphohexomutase alpha/beta/alpha" evidence="8">
    <location>
        <begin position="321"/>
        <end position="441"/>
    </location>
</feature>
<feature type="domain" description="Alpha-D-phosphohexomutase alpha/beta/alpha" evidence="6">
    <location>
        <begin position="45"/>
        <end position="181"/>
    </location>
</feature>
<evidence type="ECO:0000256" key="2">
    <source>
        <dbReference type="ARBA" id="ARBA00022553"/>
    </source>
</evidence>
<dbReference type="InterPro" id="IPR005844">
    <property type="entry name" value="A-D-PHexomutase_a/b/a-I"/>
</dbReference>